<evidence type="ECO:0000256" key="1">
    <source>
        <dbReference type="SAM" id="MobiDB-lite"/>
    </source>
</evidence>
<dbReference type="PANTHER" id="PTHR42101">
    <property type="entry name" value="CHROMOSOME 16, WHOLE GENOME SHOTGUN SEQUENCE"/>
    <property type="match status" value="1"/>
</dbReference>
<dbReference type="EMBL" id="ML119052">
    <property type="protein sequence ID" value="ROT40676.1"/>
    <property type="molecule type" value="Genomic_DNA"/>
</dbReference>
<proteinExistence type="predicted"/>
<dbReference type="GeneID" id="39579670"/>
<accession>A0A3N2Q1U1</accession>
<evidence type="ECO:0000256" key="2">
    <source>
        <dbReference type="SAM" id="Phobius"/>
    </source>
</evidence>
<sequence length="647" mass="72911">MAVVEEDIHDPVPEKLRLLKSPVKGDESNNIDAAVGHLGYRSDPDDEPILMRNSDSTNLEVFYDLFLAVCCLGLGLLWITWFLTGMYDVRFVTDCIFERAARAVHLGVLVGFTVTSPNFDPNDQQPVVFRTFSLILMVSRLCLAVEYASIILHVRQYKRSILPLAAMVGLNFAAAMVYLGITFRFTGGSSRVFYTWYALGAAEVLLNLGLSIRFKVLSFQSTHLIRRASLLTLIIFGEGVAVACGAITKIVSVGHDEWTGGTIGVVAANVAAVYIVFMVYFDWMRHLHLPVWRQLAWTILHFPLHLTMTLFMEGAAQLIIFYKGAENSALVANKFMSVLTEIESLDQVHDVLYNFTMEMVERYEPKYTFQYTDIENALNGIAEIDWSSAEEELGPDPTEDEAWQHVAFQQFFFHAVNILLTLDNVVYNAYGVDFVAAQAEEAALPTDPTEQDNQNFLVGVSERNFVRFRTLFQYTFVSAGSFLGLANLLYCISRIEKWNRWAIIRTSINFLIALGIALVTLVSQNFTHLENYRSTPYILPTLLFAYLIVITMNHLRGLQPIFGFPQFSFLAKKKSHDTEYVQQQTELMTTKYDPGEQNDPAAAAYQYPSQQYAPSTDSAPGRTPAGQQQGPQGQFYEYSGEVGYRPV</sequence>
<evidence type="ECO:0000313" key="4">
    <source>
        <dbReference type="Proteomes" id="UP000272025"/>
    </source>
</evidence>
<feature type="transmembrane region" description="Helical" evidence="2">
    <location>
        <begin position="537"/>
        <end position="555"/>
    </location>
</feature>
<keyword evidence="2" id="KW-0812">Transmembrane</keyword>
<feature type="transmembrane region" description="Helical" evidence="2">
    <location>
        <begin position="161"/>
        <end position="181"/>
    </location>
</feature>
<name>A0A3N2Q1U1_SODAK</name>
<feature type="transmembrane region" description="Helical" evidence="2">
    <location>
        <begin position="193"/>
        <end position="210"/>
    </location>
</feature>
<feature type="transmembrane region" description="Helical" evidence="2">
    <location>
        <begin position="230"/>
        <end position="251"/>
    </location>
</feature>
<reference evidence="3 4" key="1">
    <citation type="journal article" date="2018" name="Mol. Ecol.">
        <title>The obligate alkalophilic soda-lake fungus Sodiomyces alkalinus has shifted to a protein diet.</title>
        <authorList>
            <person name="Grum-Grzhimaylo A.A."/>
            <person name="Falkoski D.L."/>
            <person name="van den Heuvel J."/>
            <person name="Valero-Jimenez C.A."/>
            <person name="Min B."/>
            <person name="Choi I.G."/>
            <person name="Lipzen A."/>
            <person name="Daum C.G."/>
            <person name="Aanen D.K."/>
            <person name="Tsang A."/>
            <person name="Henrissat B."/>
            <person name="Bilanenko E.N."/>
            <person name="de Vries R.P."/>
            <person name="van Kan J.A.L."/>
            <person name="Grigoriev I.V."/>
            <person name="Debets A.J.M."/>
        </authorList>
    </citation>
    <scope>NUCLEOTIDE SEQUENCE [LARGE SCALE GENOMIC DNA]</scope>
    <source>
        <strain evidence="3 4">F11</strain>
    </source>
</reference>
<feature type="transmembrane region" description="Helical" evidence="2">
    <location>
        <begin position="295"/>
        <end position="322"/>
    </location>
</feature>
<feature type="region of interest" description="Disordered" evidence="1">
    <location>
        <begin position="590"/>
        <end position="647"/>
    </location>
</feature>
<feature type="transmembrane region" description="Helical" evidence="2">
    <location>
        <begin position="61"/>
        <end position="83"/>
    </location>
</feature>
<feature type="transmembrane region" description="Helical" evidence="2">
    <location>
        <begin position="471"/>
        <end position="490"/>
    </location>
</feature>
<organism evidence="3 4">
    <name type="scientific">Sodiomyces alkalinus (strain CBS 110278 / VKM F-3762 / F11)</name>
    <name type="common">Alkaliphilic filamentous fungus</name>
    <dbReference type="NCBI Taxonomy" id="1314773"/>
    <lineage>
        <taxon>Eukaryota</taxon>
        <taxon>Fungi</taxon>
        <taxon>Dikarya</taxon>
        <taxon>Ascomycota</taxon>
        <taxon>Pezizomycotina</taxon>
        <taxon>Sordariomycetes</taxon>
        <taxon>Hypocreomycetidae</taxon>
        <taxon>Glomerellales</taxon>
        <taxon>Plectosphaerellaceae</taxon>
        <taxon>Sodiomyces</taxon>
    </lineage>
</organism>
<dbReference type="Proteomes" id="UP000272025">
    <property type="component" value="Unassembled WGS sequence"/>
</dbReference>
<dbReference type="RefSeq" id="XP_028468482.1">
    <property type="nucleotide sequence ID" value="XM_028611192.1"/>
</dbReference>
<dbReference type="AlphaFoldDB" id="A0A3N2Q1U1"/>
<feature type="compositionally biased region" description="Low complexity" evidence="1">
    <location>
        <begin position="600"/>
        <end position="615"/>
    </location>
</feature>
<keyword evidence="2" id="KW-1133">Transmembrane helix</keyword>
<feature type="transmembrane region" description="Helical" evidence="2">
    <location>
        <begin position="502"/>
        <end position="522"/>
    </location>
</feature>
<feature type="transmembrane region" description="Helical" evidence="2">
    <location>
        <begin position="263"/>
        <end position="283"/>
    </location>
</feature>
<dbReference type="STRING" id="1314773.A0A3N2Q1U1"/>
<dbReference type="OrthoDB" id="3177213at2759"/>
<gene>
    <name evidence="3" type="ORF">SODALDRAFT_330418</name>
</gene>
<keyword evidence="2" id="KW-0472">Membrane</keyword>
<evidence type="ECO:0000313" key="3">
    <source>
        <dbReference type="EMBL" id="ROT40676.1"/>
    </source>
</evidence>
<protein>
    <submittedName>
        <fullName evidence="3">Uncharacterized protein</fullName>
    </submittedName>
</protein>
<feature type="transmembrane region" description="Helical" evidence="2">
    <location>
        <begin position="127"/>
        <end position="149"/>
    </location>
</feature>
<dbReference type="PANTHER" id="PTHR42101:SF1">
    <property type="entry name" value="LOW TEMPERATURE REQUIREMENT A"/>
    <property type="match status" value="1"/>
</dbReference>
<keyword evidence="4" id="KW-1185">Reference proteome</keyword>